<organism evidence="3 4">
    <name type="scientific">Shewanella corallii</name>
    <dbReference type="NCBI Taxonomy" id="560080"/>
    <lineage>
        <taxon>Bacteria</taxon>
        <taxon>Pseudomonadati</taxon>
        <taxon>Pseudomonadota</taxon>
        <taxon>Gammaproteobacteria</taxon>
        <taxon>Alteromonadales</taxon>
        <taxon>Shewanellaceae</taxon>
        <taxon>Shewanella</taxon>
    </lineage>
</organism>
<comment type="caution">
    <text evidence="3">The sequence shown here is derived from an EMBL/GenBank/DDBJ whole genome shotgun (WGS) entry which is preliminary data.</text>
</comment>
<keyword evidence="1" id="KW-0830">Ubiquinone</keyword>
<proteinExistence type="predicted"/>
<evidence type="ECO:0000259" key="2">
    <source>
        <dbReference type="PROSITE" id="PS51085"/>
    </source>
</evidence>
<dbReference type="Proteomes" id="UP001202831">
    <property type="component" value="Unassembled WGS sequence"/>
</dbReference>
<sequence length="92" mass="9949">MPKVTIVGISKPLEIPSGTSLQELQFEQDVLPFGCCSAACGTCAMEVLSGMENLNPKSEEENDVLDNIDENGHKRRLACQCILTGDITIQPL</sequence>
<dbReference type="EMBL" id="JAKIKT010000014">
    <property type="protein sequence ID" value="MCL2916347.1"/>
    <property type="molecule type" value="Genomic_DNA"/>
</dbReference>
<dbReference type="InterPro" id="IPR001041">
    <property type="entry name" value="2Fe-2S_ferredoxin-type"/>
</dbReference>
<dbReference type="Pfam" id="PF00111">
    <property type="entry name" value="Fer2"/>
    <property type="match status" value="1"/>
</dbReference>
<accession>A0ABT0NCY9</accession>
<keyword evidence="4" id="KW-1185">Reference proteome</keyword>
<reference evidence="3 4" key="1">
    <citation type="submission" date="2022-01" db="EMBL/GenBank/DDBJ databases">
        <title>Whole genome-based taxonomy of the Shewanellaceae.</title>
        <authorList>
            <person name="Martin-Rodriguez A.J."/>
        </authorList>
    </citation>
    <scope>NUCLEOTIDE SEQUENCE [LARGE SCALE GENOMIC DNA]</scope>
    <source>
        <strain evidence="3 4">DSM 21332</strain>
    </source>
</reference>
<dbReference type="SUPFAM" id="SSF54292">
    <property type="entry name" value="2Fe-2S ferredoxin-like"/>
    <property type="match status" value="1"/>
</dbReference>
<name>A0ABT0NCY9_9GAMM</name>
<dbReference type="InterPro" id="IPR036010">
    <property type="entry name" value="2Fe-2S_ferredoxin-like_sf"/>
</dbReference>
<dbReference type="PROSITE" id="PS51085">
    <property type="entry name" value="2FE2S_FER_2"/>
    <property type="match status" value="1"/>
</dbReference>
<gene>
    <name evidence="3" type="ORF">L2725_21665</name>
</gene>
<dbReference type="Gene3D" id="3.10.20.30">
    <property type="match status" value="1"/>
</dbReference>
<evidence type="ECO:0000256" key="1">
    <source>
        <dbReference type="ARBA" id="ARBA00023075"/>
    </source>
</evidence>
<evidence type="ECO:0000313" key="3">
    <source>
        <dbReference type="EMBL" id="MCL2916347.1"/>
    </source>
</evidence>
<protein>
    <submittedName>
        <fullName evidence="3">(2Fe-2S)-binding protein</fullName>
    </submittedName>
</protein>
<feature type="domain" description="2Fe-2S ferredoxin-type" evidence="2">
    <location>
        <begin position="2"/>
        <end position="92"/>
    </location>
</feature>
<dbReference type="CDD" id="cd00207">
    <property type="entry name" value="fer2"/>
    <property type="match status" value="1"/>
</dbReference>
<evidence type="ECO:0000313" key="4">
    <source>
        <dbReference type="Proteomes" id="UP001202831"/>
    </source>
</evidence>
<dbReference type="InterPro" id="IPR012675">
    <property type="entry name" value="Beta-grasp_dom_sf"/>
</dbReference>
<dbReference type="RefSeq" id="WP_249250888.1">
    <property type="nucleotide sequence ID" value="NZ_JAKIKT010000014.1"/>
</dbReference>